<protein>
    <submittedName>
        <fullName evidence="3">Uncharacterized protein</fullName>
    </submittedName>
</protein>
<name>A0ABP1QGW3_9HEXA</name>
<feature type="transmembrane region" description="Helical" evidence="1">
    <location>
        <begin position="130"/>
        <end position="150"/>
    </location>
</feature>
<evidence type="ECO:0000313" key="4">
    <source>
        <dbReference type="Proteomes" id="UP001642540"/>
    </source>
</evidence>
<organism evidence="3 4">
    <name type="scientific">Orchesella dallaii</name>
    <dbReference type="NCBI Taxonomy" id="48710"/>
    <lineage>
        <taxon>Eukaryota</taxon>
        <taxon>Metazoa</taxon>
        <taxon>Ecdysozoa</taxon>
        <taxon>Arthropoda</taxon>
        <taxon>Hexapoda</taxon>
        <taxon>Collembola</taxon>
        <taxon>Entomobryomorpha</taxon>
        <taxon>Entomobryoidea</taxon>
        <taxon>Orchesellidae</taxon>
        <taxon>Orchesellinae</taxon>
        <taxon>Orchesella</taxon>
    </lineage>
</organism>
<feature type="chain" id="PRO_5045588436" evidence="2">
    <location>
        <begin position="22"/>
        <end position="195"/>
    </location>
</feature>
<keyword evidence="4" id="KW-1185">Reference proteome</keyword>
<comment type="caution">
    <text evidence="3">The sequence shown here is derived from an EMBL/GenBank/DDBJ whole genome shotgun (WGS) entry which is preliminary data.</text>
</comment>
<dbReference type="Proteomes" id="UP001642540">
    <property type="component" value="Unassembled WGS sequence"/>
</dbReference>
<gene>
    <name evidence="3" type="ORF">ODALV1_LOCUS11198</name>
</gene>
<evidence type="ECO:0000256" key="2">
    <source>
        <dbReference type="SAM" id="SignalP"/>
    </source>
</evidence>
<keyword evidence="1" id="KW-0472">Membrane</keyword>
<proteinExistence type="predicted"/>
<feature type="transmembrane region" description="Helical" evidence="1">
    <location>
        <begin position="170"/>
        <end position="187"/>
    </location>
</feature>
<evidence type="ECO:0000256" key="1">
    <source>
        <dbReference type="SAM" id="Phobius"/>
    </source>
</evidence>
<accession>A0ABP1QGW3</accession>
<sequence>MLQASLLSLILWMFLVQAGMGSFSAFGSEAFSPKVLISLGKVVEICEQFVGSTGTESWPWSPIIRFIVKIILIQANNFYHFPRVIIMVAAITFLGMGKEFENFVQDESCLKRVIRKYDVLREAVGKTNGVVGGILLAQYISILSFLASSPSLLSGSTQSVWIFVQKCEHIFTYSLYGVFLIVACDMPKRVRQEFK</sequence>
<feature type="signal peptide" evidence="2">
    <location>
        <begin position="1"/>
        <end position="21"/>
    </location>
</feature>
<reference evidence="3 4" key="1">
    <citation type="submission" date="2024-08" db="EMBL/GenBank/DDBJ databases">
        <authorList>
            <person name="Cucini C."/>
            <person name="Frati F."/>
        </authorList>
    </citation>
    <scope>NUCLEOTIDE SEQUENCE [LARGE SCALE GENOMIC DNA]</scope>
</reference>
<keyword evidence="1" id="KW-1133">Transmembrane helix</keyword>
<feature type="transmembrane region" description="Helical" evidence="1">
    <location>
        <begin position="78"/>
        <end position="96"/>
    </location>
</feature>
<keyword evidence="1" id="KW-0812">Transmembrane</keyword>
<keyword evidence="2" id="KW-0732">Signal</keyword>
<evidence type="ECO:0000313" key="3">
    <source>
        <dbReference type="EMBL" id="CAL8102615.1"/>
    </source>
</evidence>
<dbReference type="EMBL" id="CAXLJM020000034">
    <property type="protein sequence ID" value="CAL8102615.1"/>
    <property type="molecule type" value="Genomic_DNA"/>
</dbReference>